<dbReference type="AlphaFoldDB" id="A0A840FVM9"/>
<gene>
    <name evidence="1" type="ORF">GGD71_003939</name>
</gene>
<proteinExistence type="predicted"/>
<name>A0A840FVM9_9BURK</name>
<dbReference type="RefSeq" id="WP_184640171.1">
    <property type="nucleotide sequence ID" value="NZ_JACIFZ010000004.1"/>
</dbReference>
<dbReference type="InterPro" id="IPR022169">
    <property type="entry name" value="DUF3701"/>
</dbReference>
<dbReference type="Proteomes" id="UP000524450">
    <property type="component" value="Unassembled WGS sequence"/>
</dbReference>
<comment type="caution">
    <text evidence="1">The sequence shown here is derived from an EMBL/GenBank/DDBJ whole genome shotgun (WGS) entry which is preliminary data.</text>
</comment>
<protein>
    <recommendedName>
        <fullName evidence="3">Integrase</fullName>
    </recommendedName>
</protein>
<evidence type="ECO:0000313" key="2">
    <source>
        <dbReference type="Proteomes" id="UP000524450"/>
    </source>
</evidence>
<evidence type="ECO:0000313" key="1">
    <source>
        <dbReference type="EMBL" id="MBB4223157.1"/>
    </source>
</evidence>
<evidence type="ECO:0008006" key="3">
    <source>
        <dbReference type="Google" id="ProtNLM"/>
    </source>
</evidence>
<organism evidence="1 2">
    <name type="scientific">Variovorax guangxiensis</name>
    <dbReference type="NCBI Taxonomy" id="1775474"/>
    <lineage>
        <taxon>Bacteria</taxon>
        <taxon>Pseudomonadati</taxon>
        <taxon>Pseudomonadota</taxon>
        <taxon>Betaproteobacteria</taxon>
        <taxon>Burkholderiales</taxon>
        <taxon>Comamonadaceae</taxon>
        <taxon>Variovorax</taxon>
    </lineage>
</organism>
<accession>A0A840FVM9</accession>
<reference evidence="1 2" key="1">
    <citation type="submission" date="2020-08" db="EMBL/GenBank/DDBJ databases">
        <title>Genomic Encyclopedia of Type Strains, Phase IV (KMG-V): Genome sequencing to study the core and pangenomes of soil and plant-associated prokaryotes.</title>
        <authorList>
            <person name="Whitman W."/>
        </authorList>
    </citation>
    <scope>NUCLEOTIDE SEQUENCE [LARGE SCALE GENOMIC DNA]</scope>
    <source>
        <strain evidence="1 2">34/80</strain>
    </source>
</reference>
<sequence length="123" mass="13376">MDTLLLQSRADAPQAHDSVAAWFDPLLSERLAQAGFGTLEQLAQRINDAGVTWWYPVRGIGVRRAERVVQWLHEQQQSTGMEVNLRGLREHGRARSSSCAGAQAAVECGSDNAGFVSAATRQG</sequence>
<dbReference type="Pfam" id="PF12482">
    <property type="entry name" value="DUF3701"/>
    <property type="match status" value="1"/>
</dbReference>
<dbReference type="EMBL" id="JACIFZ010000004">
    <property type="protein sequence ID" value="MBB4223157.1"/>
    <property type="molecule type" value="Genomic_DNA"/>
</dbReference>